<sequence>MKRVIPICILFLLFSCASESTTELKMREYQGADCKDCPVVHISVPEASEKTALGKSINRVIREEIIELLDFDRENNAADIPGAIEAFTKGFQFVQSEFPEELTGWEASVEGTTSYDGPDVLTIKLDKYIFTGGAHGYGGTAYLNFDRETGEELPGSQLLRNPDEFSELAESAFRKKYDIPMEAPINSTGFMFEENKFKLPENIGLDAERIVLHYNPYEAASYADGALIIEIPIEEGLPYLKKGGN</sequence>
<dbReference type="Proteomes" id="UP001174839">
    <property type="component" value="Unassembled WGS sequence"/>
</dbReference>
<keyword evidence="4" id="KW-1185">Reference proteome</keyword>
<evidence type="ECO:0000313" key="4">
    <source>
        <dbReference type="Proteomes" id="UP001174839"/>
    </source>
</evidence>
<reference evidence="3" key="1">
    <citation type="submission" date="2023-06" db="EMBL/GenBank/DDBJ databases">
        <title>Robiginitalea aurantiacus sp. nov. and Algoriphagus sediminis sp. nov., isolated from coastal sediment.</title>
        <authorList>
            <person name="Zhou Z.Y."/>
            <person name="An J."/>
            <person name="Jia Y.W."/>
            <person name="Du Z.J."/>
        </authorList>
    </citation>
    <scope>NUCLEOTIDE SEQUENCE</scope>
    <source>
        <strain evidence="3">M39</strain>
    </source>
</reference>
<protein>
    <submittedName>
        <fullName evidence="3">DUF4163 domain-containing protein</fullName>
    </submittedName>
</protein>
<accession>A0ABT7WEE0</accession>
<evidence type="ECO:0000259" key="2">
    <source>
        <dbReference type="Pfam" id="PF13739"/>
    </source>
</evidence>
<dbReference type="Gene3D" id="3.30.565.40">
    <property type="entry name" value="Fervidobacterium nodosum Rt17-B1 like"/>
    <property type="match status" value="1"/>
</dbReference>
<dbReference type="Pfam" id="PF11738">
    <property type="entry name" value="DUF3298"/>
    <property type="match status" value="1"/>
</dbReference>
<proteinExistence type="predicted"/>
<feature type="domain" description="DUF3298" evidence="1">
    <location>
        <begin position="164"/>
        <end position="233"/>
    </location>
</feature>
<dbReference type="Pfam" id="PF13739">
    <property type="entry name" value="PdaC"/>
    <property type="match status" value="1"/>
</dbReference>
<name>A0ABT7WEE0_9FLAO</name>
<dbReference type="PROSITE" id="PS51257">
    <property type="entry name" value="PROKAR_LIPOPROTEIN"/>
    <property type="match status" value="1"/>
</dbReference>
<dbReference type="RefSeq" id="WP_289724634.1">
    <property type="nucleotide sequence ID" value="NZ_JAUDUY010000003.1"/>
</dbReference>
<comment type="caution">
    <text evidence="3">The sequence shown here is derived from an EMBL/GenBank/DDBJ whole genome shotgun (WGS) entry which is preliminary data.</text>
</comment>
<dbReference type="EMBL" id="JAUDUY010000003">
    <property type="protein sequence ID" value="MDM9631273.1"/>
    <property type="molecule type" value="Genomic_DNA"/>
</dbReference>
<dbReference type="InterPro" id="IPR025303">
    <property type="entry name" value="PdaC"/>
</dbReference>
<evidence type="ECO:0000259" key="1">
    <source>
        <dbReference type="Pfam" id="PF11738"/>
    </source>
</evidence>
<dbReference type="InterPro" id="IPR037126">
    <property type="entry name" value="PdaC/RsiV-like_sf"/>
</dbReference>
<gene>
    <name evidence="3" type="ORF">QU605_07320</name>
</gene>
<feature type="domain" description="Deacetylase PdaC" evidence="2">
    <location>
        <begin position="35"/>
        <end position="136"/>
    </location>
</feature>
<organism evidence="3 4">
    <name type="scientific">Robiginitalea aurantiaca</name>
    <dbReference type="NCBI Taxonomy" id="3056915"/>
    <lineage>
        <taxon>Bacteria</taxon>
        <taxon>Pseudomonadati</taxon>
        <taxon>Bacteroidota</taxon>
        <taxon>Flavobacteriia</taxon>
        <taxon>Flavobacteriales</taxon>
        <taxon>Flavobacteriaceae</taxon>
        <taxon>Robiginitalea</taxon>
    </lineage>
</organism>
<dbReference type="InterPro" id="IPR021729">
    <property type="entry name" value="DUF3298"/>
</dbReference>
<evidence type="ECO:0000313" key="3">
    <source>
        <dbReference type="EMBL" id="MDM9631273.1"/>
    </source>
</evidence>
<dbReference type="Gene3D" id="3.90.640.20">
    <property type="entry name" value="Heat-shock cognate protein, ATPase"/>
    <property type="match status" value="1"/>
</dbReference>